<dbReference type="GO" id="GO:0098978">
    <property type="term" value="C:glutamatergic synapse"/>
    <property type="evidence" value="ECO:0007669"/>
    <property type="project" value="TreeGrafter"/>
</dbReference>
<evidence type="ECO:0000256" key="11">
    <source>
        <dbReference type="ARBA" id="ARBA00034103"/>
    </source>
</evidence>
<dbReference type="GO" id="GO:0030659">
    <property type="term" value="C:cytoplasmic vesicle membrane"/>
    <property type="evidence" value="ECO:0007669"/>
    <property type="project" value="UniProtKB-SubCell"/>
</dbReference>
<evidence type="ECO:0000313" key="17">
    <source>
        <dbReference type="RefSeq" id="XP_030632176.1"/>
    </source>
</evidence>
<feature type="compositionally biased region" description="Acidic residues" evidence="12">
    <location>
        <begin position="1"/>
        <end position="19"/>
    </location>
</feature>
<dbReference type="InterPro" id="IPR057457">
    <property type="entry name" value="CAPS_C2"/>
</dbReference>
<dbReference type="GO" id="GO:0045921">
    <property type="term" value="P:positive regulation of exocytosis"/>
    <property type="evidence" value="ECO:0007669"/>
    <property type="project" value="TreeGrafter"/>
</dbReference>
<dbReference type="PANTHER" id="PTHR12166:SF6">
    <property type="entry name" value="CALCIUM-DEPENDENT SECRETION ACTIVATOR 1"/>
    <property type="match status" value="1"/>
</dbReference>
<dbReference type="Gene3D" id="1.10.357.50">
    <property type="match status" value="1"/>
</dbReference>
<sequence length="1258" mass="143773">MLDPSSSEEESDGIVEEESKEVMAPQSGSSRISPSRTSESSGGLQPSSRGSSARPSSPSPSAVSEEKEDLEKLQREEEERKKKLQLYVFVMRCIAYPFNAKQPTDMARRQLKISKQQLQTVKDRFESFLKGDTQIVADEAFINAVQSYYEVFLKSDRVAKMVQTGGFSAIDCREVFKRHIEKRVRSLPEIDGLSKETVLSSWMAKFDTIYRGDEDPRKQQQRMTASAASELILSKDQLYEMFQQILGIKKFEHQLLYQACQLDNLDEQAAQIRRELDGRLQMADQIARAGKFPKFVSKEMEAMYIEELKSSVNQLMANLESMPVSKGGEFKLQKLKRGHNTSIIDMGQEDENQLSKSDVVLSFTLEVVIMEVQGLKSLAPNRIVYCTMEVEGGEKLQTDQAEASKPTWGTQGDFTTTHPLPAVKVKLFTESTGVLALEDKELGRVVLHPTPNSPKQSELHKMTVTKACPDQDLKIKLAVRMDKPQNMKHCGYLWAFGKNVWKRWKKRFFVLVQVSQYTFAMCSYREKKSEPQELLQLDGYTVDYTDPQPGLDGGRAFFNAVKEGDTVIFASDDEQDRILWVQAMYRATGQSHKPVPPTQVQKLNSKGGASAQMDAPISHKDADRAQKHGMDEFISANPCNFDHASLFEMVQRLTLDHRLNDNFASLGWFSPGQVFVLDEYCARNGVRGCHRHLCYLKDLLERADTGAMIDPTLLHYSFAFCASHVHGNRPDGLGTVKVEEKERFEEIKERLRVLLENQITNFRYCFPFGRPEGALKATLSLLERVLMKDIVTPVPQEEVKTVIRKCLEQAAQINYQRITDYAKLEENVGNLATPAKKLEDTIRMAELVIEVLQQNEDHHAEGKEAFAWWSDLMVEHAEHFLSLYAVDMDAALEIQSPESWDSFPLFQLLNDFLRTDYHLCNGKFHKHLQDLYAPLVVRYVDLMESSIAQSIHRGFERESWEPVNNGSGTSEDLFWKLDALQTFIRDLHWPEEEFAKHLDNRMKLMSSDMIENCVKRTRGAFESKLAKSSRSTDFRIPQSICTMFNVMVDAKDQSAKLCAMELGQEKQYHSKIDDLIEESVKEMISLLVAKFVAILESVLAKISRYDEGTLFSSFLSFTVKAASKYVDVPKPGMDVADGYVTFVRHSQDILREKVNEEVYIERLFDQWYTATMNLLGTWLTDRMDQQLHVYQLKILIRIVKKKYRDFRLQGVLDSTLNSKMYDTVRNRLTLEEATASVREGGMQGISMKDSDEEDEEDD</sequence>
<feature type="domain" description="PH" evidence="13">
    <location>
        <begin position="486"/>
        <end position="589"/>
    </location>
</feature>
<dbReference type="InterPro" id="IPR001849">
    <property type="entry name" value="PH_domain"/>
</dbReference>
<dbReference type="GO" id="GO:1990504">
    <property type="term" value="P:dense core granule exocytosis"/>
    <property type="evidence" value="ECO:0007669"/>
    <property type="project" value="InterPro"/>
</dbReference>
<evidence type="ECO:0000256" key="10">
    <source>
        <dbReference type="ARBA" id="ARBA00023329"/>
    </source>
</evidence>
<dbReference type="InterPro" id="IPR014770">
    <property type="entry name" value="Munc13_1"/>
</dbReference>
<dbReference type="InterPro" id="IPR000008">
    <property type="entry name" value="C2_dom"/>
</dbReference>
<accession>A0A6J2VLS3</accession>
<dbReference type="PROSITE" id="PS50003">
    <property type="entry name" value="PH_DOMAIN"/>
    <property type="match status" value="1"/>
</dbReference>
<dbReference type="FunFam" id="1.10.357.50:FF:000002">
    <property type="entry name" value="calcium-dependent secretion activator 2 isoform X7"/>
    <property type="match status" value="1"/>
</dbReference>
<reference evidence="17" key="1">
    <citation type="submission" date="2025-08" db="UniProtKB">
        <authorList>
            <consortium name="RefSeq"/>
        </authorList>
    </citation>
    <scope>IDENTIFICATION</scope>
</reference>
<dbReference type="PROSITE" id="PS51258">
    <property type="entry name" value="MHD1"/>
    <property type="match status" value="1"/>
</dbReference>
<evidence type="ECO:0000259" key="15">
    <source>
        <dbReference type="PROSITE" id="PS51258"/>
    </source>
</evidence>
<comment type="subcellular location">
    <subcellularLocation>
        <location evidence="1">Cytoplasmic vesicle membrane</location>
    </subcellularLocation>
    <subcellularLocation>
        <location evidence="11">Synapse</location>
    </subcellularLocation>
</comment>
<protein>
    <submittedName>
        <fullName evidence="17">Calcium-dependent secretion activator 1 isoform X5</fullName>
    </submittedName>
</protein>
<dbReference type="GO" id="GO:0008289">
    <property type="term" value="F:lipid binding"/>
    <property type="evidence" value="ECO:0007669"/>
    <property type="project" value="UniProtKB-KW"/>
</dbReference>
<dbReference type="Proteomes" id="UP000504632">
    <property type="component" value="Chromosome 6"/>
</dbReference>
<name>A0A6J2VLS3_CHACN</name>
<dbReference type="RefSeq" id="XP_030632176.1">
    <property type="nucleotide sequence ID" value="XM_030776316.1"/>
</dbReference>
<organism evidence="16 17">
    <name type="scientific">Chanos chanos</name>
    <name type="common">Milkfish</name>
    <name type="synonym">Mugil chanos</name>
    <dbReference type="NCBI Taxonomy" id="29144"/>
    <lineage>
        <taxon>Eukaryota</taxon>
        <taxon>Metazoa</taxon>
        <taxon>Chordata</taxon>
        <taxon>Craniata</taxon>
        <taxon>Vertebrata</taxon>
        <taxon>Euteleostomi</taxon>
        <taxon>Actinopterygii</taxon>
        <taxon>Neopterygii</taxon>
        <taxon>Teleostei</taxon>
        <taxon>Ostariophysi</taxon>
        <taxon>Gonorynchiformes</taxon>
        <taxon>Chanidae</taxon>
        <taxon>Chanos</taxon>
    </lineage>
</organism>
<dbReference type="Pfam" id="PF06292">
    <property type="entry name" value="MUN"/>
    <property type="match status" value="1"/>
</dbReference>
<dbReference type="SUPFAM" id="SSF50729">
    <property type="entry name" value="PH domain-like"/>
    <property type="match status" value="1"/>
</dbReference>
<keyword evidence="4" id="KW-0479">Metal-binding</keyword>
<evidence type="ECO:0000256" key="6">
    <source>
        <dbReference type="ARBA" id="ARBA00022927"/>
    </source>
</evidence>
<evidence type="ECO:0000256" key="5">
    <source>
        <dbReference type="ARBA" id="ARBA00022837"/>
    </source>
</evidence>
<feature type="domain" description="MHD1" evidence="15">
    <location>
        <begin position="886"/>
        <end position="1017"/>
    </location>
</feature>
<feature type="domain" description="C2" evidence="14">
    <location>
        <begin position="345"/>
        <end position="463"/>
    </location>
</feature>
<dbReference type="PROSITE" id="PS50004">
    <property type="entry name" value="C2"/>
    <property type="match status" value="1"/>
</dbReference>
<keyword evidence="8" id="KW-0446">Lipid-binding</keyword>
<feature type="compositionally biased region" description="Low complexity" evidence="12">
    <location>
        <begin position="27"/>
        <end position="63"/>
    </location>
</feature>
<keyword evidence="2" id="KW-0813">Transport</keyword>
<dbReference type="Gene3D" id="2.30.29.30">
    <property type="entry name" value="Pleckstrin-homology domain (PH domain)/Phosphotyrosine-binding domain (PTB)"/>
    <property type="match status" value="1"/>
</dbReference>
<evidence type="ECO:0000256" key="9">
    <source>
        <dbReference type="ARBA" id="ARBA00023136"/>
    </source>
</evidence>
<evidence type="ECO:0000256" key="2">
    <source>
        <dbReference type="ARBA" id="ARBA00022448"/>
    </source>
</evidence>
<evidence type="ECO:0000256" key="1">
    <source>
        <dbReference type="ARBA" id="ARBA00004156"/>
    </source>
</evidence>
<keyword evidence="5" id="KW-0106">Calcium</keyword>
<dbReference type="InterPro" id="IPR010439">
    <property type="entry name" value="MUN_dom"/>
</dbReference>
<keyword evidence="3" id="KW-0268">Exocytosis</keyword>
<keyword evidence="10" id="KW-0968">Cytoplasmic vesicle</keyword>
<evidence type="ECO:0000256" key="12">
    <source>
        <dbReference type="SAM" id="MobiDB-lite"/>
    </source>
</evidence>
<feature type="region of interest" description="Disordered" evidence="12">
    <location>
        <begin position="1"/>
        <end position="76"/>
    </location>
</feature>
<keyword evidence="16" id="KW-1185">Reference proteome</keyword>
<dbReference type="Pfam" id="PF25341">
    <property type="entry name" value="C2_CAPS"/>
    <property type="match status" value="1"/>
</dbReference>
<dbReference type="InterPro" id="IPR011993">
    <property type="entry name" value="PH-like_dom_sf"/>
</dbReference>
<evidence type="ECO:0000259" key="13">
    <source>
        <dbReference type="PROSITE" id="PS50003"/>
    </source>
</evidence>
<keyword evidence="7" id="KW-0770">Synapse</keyword>
<dbReference type="GO" id="GO:0046872">
    <property type="term" value="F:metal ion binding"/>
    <property type="evidence" value="ECO:0007669"/>
    <property type="project" value="UniProtKB-KW"/>
</dbReference>
<evidence type="ECO:0000259" key="14">
    <source>
        <dbReference type="PROSITE" id="PS50004"/>
    </source>
</evidence>
<dbReference type="InterPro" id="IPR033227">
    <property type="entry name" value="CAPS"/>
</dbReference>
<dbReference type="GO" id="GO:0016079">
    <property type="term" value="P:synaptic vesicle exocytosis"/>
    <property type="evidence" value="ECO:0007669"/>
    <property type="project" value="InterPro"/>
</dbReference>
<evidence type="ECO:0000256" key="8">
    <source>
        <dbReference type="ARBA" id="ARBA00023121"/>
    </source>
</evidence>
<dbReference type="GO" id="GO:0098793">
    <property type="term" value="C:presynapse"/>
    <property type="evidence" value="ECO:0007669"/>
    <property type="project" value="GOC"/>
</dbReference>
<dbReference type="CDD" id="cd01234">
    <property type="entry name" value="PH_CADPS"/>
    <property type="match status" value="1"/>
</dbReference>
<evidence type="ECO:0000256" key="7">
    <source>
        <dbReference type="ARBA" id="ARBA00023018"/>
    </source>
</evidence>
<dbReference type="PANTHER" id="PTHR12166">
    <property type="entry name" value="CALCIUM-DEPENDENT SECRETION ACTIVATOR"/>
    <property type="match status" value="1"/>
</dbReference>
<evidence type="ECO:0000256" key="3">
    <source>
        <dbReference type="ARBA" id="ARBA00022483"/>
    </source>
</evidence>
<dbReference type="SMART" id="SM01145">
    <property type="entry name" value="DUF1041"/>
    <property type="match status" value="1"/>
</dbReference>
<dbReference type="FunFam" id="2.30.29.30:FF:000007">
    <property type="entry name" value="Calcium-dependent secretion activator 2 isoform B"/>
    <property type="match status" value="1"/>
</dbReference>
<dbReference type="CTD" id="100001129"/>
<keyword evidence="9" id="KW-0472">Membrane</keyword>
<evidence type="ECO:0000256" key="4">
    <source>
        <dbReference type="ARBA" id="ARBA00022723"/>
    </source>
</evidence>
<dbReference type="AlphaFoldDB" id="A0A6J2VLS3"/>
<keyword evidence="6" id="KW-0653">Protein transport</keyword>
<proteinExistence type="predicted"/>
<dbReference type="GeneID" id="115813728"/>
<dbReference type="SMART" id="SM00233">
    <property type="entry name" value="PH"/>
    <property type="match status" value="1"/>
</dbReference>
<gene>
    <name evidence="17" type="primary">cadpsb</name>
</gene>
<evidence type="ECO:0000313" key="16">
    <source>
        <dbReference type="Proteomes" id="UP000504632"/>
    </source>
</evidence>
<dbReference type="GO" id="GO:0015031">
    <property type="term" value="P:protein transport"/>
    <property type="evidence" value="ECO:0007669"/>
    <property type="project" value="UniProtKB-KW"/>
</dbReference>
<dbReference type="Pfam" id="PF00169">
    <property type="entry name" value="PH"/>
    <property type="match status" value="1"/>
</dbReference>